<dbReference type="SUPFAM" id="SSF51735">
    <property type="entry name" value="NAD(P)-binding Rossmann-fold domains"/>
    <property type="match status" value="1"/>
</dbReference>
<keyword evidence="1" id="KW-0560">Oxidoreductase</keyword>
<dbReference type="PANTHER" id="PTHR43401:SF2">
    <property type="entry name" value="L-THREONINE 3-DEHYDROGENASE"/>
    <property type="match status" value="1"/>
</dbReference>
<organism evidence="4 5">
    <name type="scientific">Hominibacterium faecale</name>
    <dbReference type="NCBI Taxonomy" id="2839743"/>
    <lineage>
        <taxon>Bacteria</taxon>
        <taxon>Bacillati</taxon>
        <taxon>Bacillota</taxon>
        <taxon>Clostridia</taxon>
        <taxon>Peptostreptococcales</taxon>
        <taxon>Anaerovoracaceae</taxon>
        <taxon>Hominibacterium</taxon>
    </lineage>
</organism>
<feature type="domain" description="Alcohol dehydrogenase-like N-terminal" evidence="3">
    <location>
        <begin position="28"/>
        <end position="145"/>
    </location>
</feature>
<accession>A0A9J6QRP9</accession>
<dbReference type="AlphaFoldDB" id="A0A9J6QRP9"/>
<proteinExistence type="predicted"/>
<dbReference type="GO" id="GO:0016491">
    <property type="term" value="F:oxidoreductase activity"/>
    <property type="evidence" value="ECO:0007669"/>
    <property type="project" value="UniProtKB-KW"/>
</dbReference>
<dbReference type="EMBL" id="JAOSHN010000003">
    <property type="protein sequence ID" value="MCU7378605.1"/>
    <property type="molecule type" value="Genomic_DNA"/>
</dbReference>
<dbReference type="InterPro" id="IPR036291">
    <property type="entry name" value="NAD(P)-bd_dom_sf"/>
</dbReference>
<protein>
    <submittedName>
        <fullName evidence="4">Zinc-binding dehydrogenase</fullName>
    </submittedName>
</protein>
<reference evidence="4" key="1">
    <citation type="submission" date="2022-09" db="EMBL/GenBank/DDBJ databases">
        <title>Culturomic study of gut microbiota in children with autism spectrum disorder.</title>
        <authorList>
            <person name="Efimov B.A."/>
            <person name="Chaplin A.V."/>
            <person name="Sokolova S.R."/>
            <person name="Pikina A.P."/>
            <person name="Korzhanova M."/>
            <person name="Belova V."/>
            <person name="Korostin D."/>
        </authorList>
    </citation>
    <scope>NUCLEOTIDE SEQUENCE</scope>
    <source>
        <strain evidence="4">ASD5510</strain>
    </source>
</reference>
<evidence type="ECO:0000259" key="3">
    <source>
        <dbReference type="Pfam" id="PF08240"/>
    </source>
</evidence>
<dbReference type="PANTHER" id="PTHR43401">
    <property type="entry name" value="L-THREONINE 3-DEHYDROGENASE"/>
    <property type="match status" value="1"/>
</dbReference>
<evidence type="ECO:0000259" key="2">
    <source>
        <dbReference type="Pfam" id="PF00107"/>
    </source>
</evidence>
<dbReference type="InterPro" id="IPR011032">
    <property type="entry name" value="GroES-like_sf"/>
</dbReference>
<dbReference type="InterPro" id="IPR013154">
    <property type="entry name" value="ADH-like_N"/>
</dbReference>
<comment type="caution">
    <text evidence="4">The sequence shown here is derived from an EMBL/GenBank/DDBJ whole genome shotgun (WGS) entry which is preliminary data.</text>
</comment>
<sequence length="363" mass="39545">MSKTCRAAVLKAVGEMEIQEFPIPEIKDNDALLKVEMVGVCGSDPHMYEGTNTNAFPLIMGHEMVGTIEEIGEYKAKISGCKKGDRVVVETRFGCGVCEPCIQGKYNRCVDGLGYGFRIPCTEPPYLWGAYSEYLYLPERAILHKINEDVPAEAAVLTCAVLGDSVNWLQMIGGLTLDDTVVIMGPGQQGLGGIVVAREGGAKKVIVTGKDRDQERFKMAIRLGADHIINVDKEDVVAKVREYTGGALCDIAFDCSGNPEALEQSTEFVKKGATIVTPGLYGGKKTPIDFDTVVFGELHIKGAHTHHMGSVKKAIDIINSKKYPLEDLVTHKYTLDEAEHAVRVTGGWVEGEFPIKVVIEPNK</sequence>
<gene>
    <name evidence="4" type="ORF">OBO34_09590</name>
</gene>
<dbReference type="Gene3D" id="3.90.180.10">
    <property type="entry name" value="Medium-chain alcohol dehydrogenases, catalytic domain"/>
    <property type="match status" value="1"/>
</dbReference>
<dbReference type="Proteomes" id="UP001065549">
    <property type="component" value="Unassembled WGS sequence"/>
</dbReference>
<dbReference type="RefSeq" id="WP_253019983.1">
    <property type="nucleotide sequence ID" value="NZ_JAOSHN010000003.1"/>
</dbReference>
<dbReference type="InterPro" id="IPR013149">
    <property type="entry name" value="ADH-like_C"/>
</dbReference>
<dbReference type="Pfam" id="PF08240">
    <property type="entry name" value="ADH_N"/>
    <property type="match status" value="1"/>
</dbReference>
<keyword evidence="5" id="KW-1185">Reference proteome</keyword>
<dbReference type="Pfam" id="PF00107">
    <property type="entry name" value="ADH_zinc_N"/>
    <property type="match status" value="1"/>
</dbReference>
<evidence type="ECO:0000313" key="5">
    <source>
        <dbReference type="Proteomes" id="UP001065549"/>
    </source>
</evidence>
<dbReference type="InterPro" id="IPR050129">
    <property type="entry name" value="Zn_alcohol_dh"/>
</dbReference>
<dbReference type="Gene3D" id="3.40.50.720">
    <property type="entry name" value="NAD(P)-binding Rossmann-like Domain"/>
    <property type="match status" value="1"/>
</dbReference>
<dbReference type="SUPFAM" id="SSF50129">
    <property type="entry name" value="GroES-like"/>
    <property type="match status" value="1"/>
</dbReference>
<evidence type="ECO:0000313" key="4">
    <source>
        <dbReference type="EMBL" id="MCU7378605.1"/>
    </source>
</evidence>
<feature type="domain" description="Alcohol dehydrogenase-like C-terminal" evidence="2">
    <location>
        <begin position="190"/>
        <end position="319"/>
    </location>
</feature>
<evidence type="ECO:0000256" key="1">
    <source>
        <dbReference type="ARBA" id="ARBA00023002"/>
    </source>
</evidence>
<name>A0A9J6QRP9_9FIRM</name>